<sequence>MKSQLYVTITILTFGFASITCVSSAGLNVHIINALKGNESIGVTCGETDNLFVYNPPGQPQVTIEHGGRHVWHLDRYPLQVFACLLSRKGLKAWVQATNRFPNNTDQYLLARNDSVYLDLIDLPVDDPRWVQDTQVEYNVYGDYIIDPGFEHFEWLPPKDW</sequence>
<dbReference type="AlphaFoldDB" id="A0AAD8J3Z0"/>
<dbReference type="EMBL" id="JAUIZM010000002">
    <property type="protein sequence ID" value="KAK1396389.1"/>
    <property type="molecule type" value="Genomic_DNA"/>
</dbReference>
<reference evidence="1" key="1">
    <citation type="submission" date="2023-02" db="EMBL/GenBank/DDBJ databases">
        <title>Genome of toxic invasive species Heracleum sosnowskyi carries increased number of genes despite the absence of recent whole-genome duplications.</title>
        <authorList>
            <person name="Schelkunov M."/>
            <person name="Shtratnikova V."/>
            <person name="Makarenko M."/>
            <person name="Klepikova A."/>
            <person name="Omelchenko D."/>
            <person name="Novikova G."/>
            <person name="Obukhova E."/>
            <person name="Bogdanov V."/>
            <person name="Penin A."/>
            <person name="Logacheva M."/>
        </authorList>
    </citation>
    <scope>NUCLEOTIDE SEQUENCE</scope>
    <source>
        <strain evidence="1">Hsosn_3</strain>
        <tissue evidence="1">Leaf</tissue>
    </source>
</reference>
<reference evidence="1" key="2">
    <citation type="submission" date="2023-05" db="EMBL/GenBank/DDBJ databases">
        <authorList>
            <person name="Schelkunov M.I."/>
        </authorList>
    </citation>
    <scope>NUCLEOTIDE SEQUENCE</scope>
    <source>
        <strain evidence="1">Hsosn_3</strain>
        <tissue evidence="1">Leaf</tissue>
    </source>
</reference>
<protein>
    <submittedName>
        <fullName evidence="1">Uncharacterized protein</fullName>
    </submittedName>
</protein>
<gene>
    <name evidence="1" type="ORF">POM88_006252</name>
</gene>
<organism evidence="1 2">
    <name type="scientific">Heracleum sosnowskyi</name>
    <dbReference type="NCBI Taxonomy" id="360622"/>
    <lineage>
        <taxon>Eukaryota</taxon>
        <taxon>Viridiplantae</taxon>
        <taxon>Streptophyta</taxon>
        <taxon>Embryophyta</taxon>
        <taxon>Tracheophyta</taxon>
        <taxon>Spermatophyta</taxon>
        <taxon>Magnoliopsida</taxon>
        <taxon>eudicotyledons</taxon>
        <taxon>Gunneridae</taxon>
        <taxon>Pentapetalae</taxon>
        <taxon>asterids</taxon>
        <taxon>campanulids</taxon>
        <taxon>Apiales</taxon>
        <taxon>Apiaceae</taxon>
        <taxon>Apioideae</taxon>
        <taxon>apioid superclade</taxon>
        <taxon>Tordylieae</taxon>
        <taxon>Tordyliinae</taxon>
        <taxon>Heracleum</taxon>
    </lineage>
</organism>
<name>A0AAD8J3Z0_9APIA</name>
<evidence type="ECO:0000313" key="2">
    <source>
        <dbReference type="Proteomes" id="UP001237642"/>
    </source>
</evidence>
<keyword evidence="2" id="KW-1185">Reference proteome</keyword>
<accession>A0AAD8J3Z0</accession>
<comment type="caution">
    <text evidence="1">The sequence shown here is derived from an EMBL/GenBank/DDBJ whole genome shotgun (WGS) entry which is preliminary data.</text>
</comment>
<dbReference type="Proteomes" id="UP001237642">
    <property type="component" value="Unassembled WGS sequence"/>
</dbReference>
<evidence type="ECO:0000313" key="1">
    <source>
        <dbReference type="EMBL" id="KAK1396389.1"/>
    </source>
</evidence>
<proteinExistence type="predicted"/>